<proteinExistence type="predicted"/>
<reference evidence="2" key="1">
    <citation type="journal article" date="2018" name="Front. Microbiol.">
        <title>Genome-Based Analysis Reveals the Taxonomy and Diversity of the Family Idiomarinaceae.</title>
        <authorList>
            <person name="Liu Y."/>
            <person name="Lai Q."/>
            <person name="Shao Z."/>
        </authorList>
    </citation>
    <scope>NUCLEOTIDE SEQUENCE [LARGE SCALE GENOMIC DNA]</scope>
    <source>
        <strain evidence="2">GBPy7</strain>
    </source>
</reference>
<accession>A0A432VPT3</accession>
<protein>
    <recommendedName>
        <fullName evidence="3">Lipoprotein</fullName>
    </recommendedName>
</protein>
<dbReference type="PROSITE" id="PS51257">
    <property type="entry name" value="PROKAR_LIPOPROTEIN"/>
    <property type="match status" value="1"/>
</dbReference>
<evidence type="ECO:0000313" key="1">
    <source>
        <dbReference type="EMBL" id="RUO18171.1"/>
    </source>
</evidence>
<sequence length="154" mass="16517">MLTLRQVCWVALGLSMVGCTGTKNLSSDLVGSCLRTNTNAFIHKSNCPAGTGDYLISTRVADGGNPCIKQNPLTELTNNSTLQIVRVMKQGRGSTGDCLRIEVSILSGEQRGLLADLPVCGILHPSPWWITQGFDAESEIVFDPEYVALASCSE</sequence>
<comment type="caution">
    <text evidence="1">The sequence shown here is derived from an EMBL/GenBank/DDBJ whole genome shotgun (WGS) entry which is preliminary data.</text>
</comment>
<dbReference type="Proteomes" id="UP000288395">
    <property type="component" value="Unassembled WGS sequence"/>
</dbReference>
<evidence type="ECO:0000313" key="2">
    <source>
        <dbReference type="Proteomes" id="UP000288395"/>
    </source>
</evidence>
<dbReference type="AlphaFoldDB" id="A0A432VPT3"/>
<organism evidence="1 2">
    <name type="scientific">Aliidiomarina iranensis</name>
    <dbReference type="NCBI Taxonomy" id="1434071"/>
    <lineage>
        <taxon>Bacteria</taxon>
        <taxon>Pseudomonadati</taxon>
        <taxon>Pseudomonadota</taxon>
        <taxon>Gammaproteobacteria</taxon>
        <taxon>Alteromonadales</taxon>
        <taxon>Idiomarinaceae</taxon>
        <taxon>Aliidiomarina</taxon>
    </lineage>
</organism>
<gene>
    <name evidence="1" type="ORF">CWE08_11845</name>
</gene>
<keyword evidence="2" id="KW-1185">Reference proteome</keyword>
<evidence type="ECO:0008006" key="3">
    <source>
        <dbReference type="Google" id="ProtNLM"/>
    </source>
</evidence>
<dbReference type="EMBL" id="PIPJ01000015">
    <property type="protein sequence ID" value="RUO18171.1"/>
    <property type="molecule type" value="Genomic_DNA"/>
</dbReference>
<name>A0A432VPT3_9GAMM</name>